<evidence type="ECO:0000256" key="6">
    <source>
        <dbReference type="SAM" id="MobiDB-lite"/>
    </source>
</evidence>
<comment type="caution">
    <text evidence="8">The sequence shown here is derived from an EMBL/GenBank/DDBJ whole genome shotgun (WGS) entry which is preliminary data.</text>
</comment>
<dbReference type="RefSeq" id="WP_220800892.1">
    <property type="nucleotide sequence ID" value="NZ_JALIEB010000013.1"/>
</dbReference>
<name>A0ABT3BI29_9RHOB</name>
<organism evidence="8 9">
    <name type="scientific">Roseobacter sinensis</name>
    <dbReference type="NCBI Taxonomy" id="2931391"/>
    <lineage>
        <taxon>Bacteria</taxon>
        <taxon>Pseudomonadati</taxon>
        <taxon>Pseudomonadota</taxon>
        <taxon>Alphaproteobacteria</taxon>
        <taxon>Rhodobacterales</taxon>
        <taxon>Roseobacteraceae</taxon>
        <taxon>Roseobacter</taxon>
    </lineage>
</organism>
<dbReference type="EMBL" id="JALIEB010000013">
    <property type="protein sequence ID" value="MCV3273240.1"/>
    <property type="molecule type" value="Genomic_DNA"/>
</dbReference>
<feature type="transmembrane region" description="Helical" evidence="7">
    <location>
        <begin position="138"/>
        <end position="162"/>
    </location>
</feature>
<evidence type="ECO:0000313" key="8">
    <source>
        <dbReference type="EMBL" id="MCV3273240.1"/>
    </source>
</evidence>
<feature type="compositionally biased region" description="Polar residues" evidence="6">
    <location>
        <begin position="330"/>
        <end position="343"/>
    </location>
</feature>
<feature type="transmembrane region" description="Helical" evidence="7">
    <location>
        <begin position="23"/>
        <end position="51"/>
    </location>
</feature>
<keyword evidence="5 7" id="KW-0472">Membrane</keyword>
<evidence type="ECO:0000313" key="9">
    <source>
        <dbReference type="Proteomes" id="UP001208690"/>
    </source>
</evidence>
<feature type="transmembrane region" description="Helical" evidence="7">
    <location>
        <begin position="168"/>
        <end position="186"/>
    </location>
</feature>
<evidence type="ECO:0000256" key="4">
    <source>
        <dbReference type="ARBA" id="ARBA00022989"/>
    </source>
</evidence>
<reference evidence="8 9" key="1">
    <citation type="submission" date="2022-04" db="EMBL/GenBank/DDBJ databases">
        <title>Roseobacter sp. WL0113 is a bacterium isolated from neritic sediment.</title>
        <authorList>
            <person name="Wang L."/>
            <person name="He W."/>
            <person name="Zhang D.-F."/>
        </authorList>
    </citation>
    <scope>NUCLEOTIDE SEQUENCE [LARGE SCALE GENOMIC DNA]</scope>
    <source>
        <strain evidence="8 9">WL0113</strain>
    </source>
</reference>
<evidence type="ECO:0000256" key="5">
    <source>
        <dbReference type="ARBA" id="ARBA00023136"/>
    </source>
</evidence>
<keyword evidence="4 7" id="KW-1133">Transmembrane helix</keyword>
<evidence type="ECO:0000256" key="7">
    <source>
        <dbReference type="SAM" id="Phobius"/>
    </source>
</evidence>
<protein>
    <submittedName>
        <fullName evidence="8">Type IV secretion system protein</fullName>
    </submittedName>
</protein>
<dbReference type="InterPro" id="IPR007688">
    <property type="entry name" value="Conjugal_tfr_TrbL/VirB6"/>
</dbReference>
<comment type="subcellular location">
    <subcellularLocation>
        <location evidence="1">Membrane</location>
        <topology evidence="1">Multi-pass membrane protein</topology>
    </subcellularLocation>
</comment>
<feature type="transmembrane region" description="Helical" evidence="7">
    <location>
        <begin position="237"/>
        <end position="261"/>
    </location>
</feature>
<sequence length="361" mass="37706">MSVVSYLVDTAQGFLDDSAETQFGAVAATVGTITTVAVSLVVILVCINMVFQYRAMDGRTAFWLGVKIILIGIFAQNWTQFNALTSAILNGIDSIAGSLIAAVGGGTPGPSGTYAEQFDEMIADFGNYLNAAGEELNWMAGAILSNLGVLLLSLLGALAAFLMVASRLMIALLLGLAPIMIFLTLFDVTKDYFARWLSAVVSFAMYPIIIAGVFSTITGVSASLLGELGDPTAAPNIGALVPFFMMVLMAKGFIIATPFIVRAVSGNIMMPAISGGLGGSYAFSRAALGSQQAINRYLVGNASGSEVAALRLRAALGVSGMPERSYGTRPPSNSQAGTRNPNAGTAPDYQAQIDRNLRIGR</sequence>
<comment type="similarity">
    <text evidence="2">Belongs to the TrbL/VirB6 family.</text>
</comment>
<dbReference type="Pfam" id="PF04610">
    <property type="entry name" value="TrbL"/>
    <property type="match status" value="1"/>
</dbReference>
<feature type="transmembrane region" description="Helical" evidence="7">
    <location>
        <begin position="193"/>
        <end position="217"/>
    </location>
</feature>
<keyword evidence="9" id="KW-1185">Reference proteome</keyword>
<accession>A0ABT3BI29</accession>
<proteinExistence type="inferred from homology"/>
<evidence type="ECO:0000256" key="1">
    <source>
        <dbReference type="ARBA" id="ARBA00004141"/>
    </source>
</evidence>
<gene>
    <name evidence="8" type="ORF">MUB52_17540</name>
</gene>
<evidence type="ECO:0000256" key="2">
    <source>
        <dbReference type="ARBA" id="ARBA00007802"/>
    </source>
</evidence>
<keyword evidence="3 7" id="KW-0812">Transmembrane</keyword>
<evidence type="ECO:0000256" key="3">
    <source>
        <dbReference type="ARBA" id="ARBA00022692"/>
    </source>
</evidence>
<feature type="region of interest" description="Disordered" evidence="6">
    <location>
        <begin position="321"/>
        <end position="351"/>
    </location>
</feature>
<dbReference type="Proteomes" id="UP001208690">
    <property type="component" value="Unassembled WGS sequence"/>
</dbReference>